<evidence type="ECO:0000313" key="1">
    <source>
        <dbReference type="EMBL" id="ADZ69664.1"/>
    </source>
</evidence>
<sequence length="161" mass="18210">MQPSTPRDEHRFLQRLVGDWVVTATTGHAEYDPSKPDTRWTETVRSVGDLWVVGESAGPMPDGSRATMVITLGFDAALGHYVGTWIGSMMDRLWVYRGWVEPDGRTLTLEAEGPDFDDPAKTAVYRDVIAFVDDDHRRFSGSVRRPDGSFQTFMTHDYRRA</sequence>
<evidence type="ECO:0000313" key="2">
    <source>
        <dbReference type="Proteomes" id="UP000008130"/>
    </source>
</evidence>
<dbReference type="EMBL" id="CP002568">
    <property type="protein sequence ID" value="ADZ69664.1"/>
    <property type="molecule type" value="Genomic_DNA"/>
</dbReference>
<dbReference type="OrthoDB" id="512336at2"/>
<keyword evidence="2" id="KW-1185">Reference proteome</keyword>
<dbReference type="AlphaFoldDB" id="F2J0J6"/>
<protein>
    <recommendedName>
        <fullName evidence="3">DUF1579 domain-containing protein</fullName>
    </recommendedName>
</protein>
<reference evidence="1 2" key="1">
    <citation type="journal article" date="2011" name="J. Bacteriol.">
        <title>Complete genome sequence of Polymorphum gilvum SL003B-26A1T, a crude oil-degrading bacterium from oil-polluted saline soil.</title>
        <authorList>
            <person name="Li S.G."/>
            <person name="Tang Y.Q."/>
            <person name="Nie Y."/>
            <person name="Cai M."/>
            <person name="Wu X.L."/>
        </authorList>
    </citation>
    <scope>NUCLEOTIDE SEQUENCE [LARGE SCALE GENOMIC DNA]</scope>
    <source>
        <strain evidence="2">LMG 25793 / CGMCC 1.9160 / SL003B-26A1</strain>
    </source>
</reference>
<name>F2J0J6_POLGS</name>
<organism evidence="1 2">
    <name type="scientific">Polymorphum gilvum (strain LMG 25793 / CGMCC 1.9160 / SL003B-26A1)</name>
    <dbReference type="NCBI Taxonomy" id="991905"/>
    <lineage>
        <taxon>Bacteria</taxon>
        <taxon>Pseudomonadati</taxon>
        <taxon>Pseudomonadota</taxon>
        <taxon>Alphaproteobacteria</taxon>
        <taxon>Rhodobacterales</taxon>
        <taxon>Paracoccaceae</taxon>
        <taxon>Polymorphum</taxon>
    </lineage>
</organism>
<proteinExistence type="predicted"/>
<evidence type="ECO:0008006" key="3">
    <source>
        <dbReference type="Google" id="ProtNLM"/>
    </source>
</evidence>
<dbReference type="InterPro" id="IPR011473">
    <property type="entry name" value="DUF1579"/>
</dbReference>
<dbReference type="Proteomes" id="UP000008130">
    <property type="component" value="Chromosome"/>
</dbReference>
<dbReference type="HOGENOM" id="CLU_112398_1_0_5"/>
<dbReference type="Pfam" id="PF07617">
    <property type="entry name" value="DUF1579"/>
    <property type="match status" value="1"/>
</dbReference>
<dbReference type="PATRIC" id="fig|991905.3.peg.1263"/>
<accession>F2J0J6</accession>
<gene>
    <name evidence="1" type="ordered locus">SL003B_1235</name>
</gene>
<dbReference type="KEGG" id="pgv:SL003B_1235"/>
<dbReference type="eggNOG" id="ENOG50305GB">
    <property type="taxonomic scope" value="Bacteria"/>
</dbReference>
<dbReference type="STRING" id="991905.SL003B_1235"/>